<organism evidence="1 2">
    <name type="scientific">Acer negundo</name>
    <name type="common">Box elder</name>
    <dbReference type="NCBI Taxonomy" id="4023"/>
    <lineage>
        <taxon>Eukaryota</taxon>
        <taxon>Viridiplantae</taxon>
        <taxon>Streptophyta</taxon>
        <taxon>Embryophyta</taxon>
        <taxon>Tracheophyta</taxon>
        <taxon>Spermatophyta</taxon>
        <taxon>Magnoliopsida</taxon>
        <taxon>eudicotyledons</taxon>
        <taxon>Gunneridae</taxon>
        <taxon>Pentapetalae</taxon>
        <taxon>rosids</taxon>
        <taxon>malvids</taxon>
        <taxon>Sapindales</taxon>
        <taxon>Sapindaceae</taxon>
        <taxon>Hippocastanoideae</taxon>
        <taxon>Acereae</taxon>
        <taxon>Acer</taxon>
    </lineage>
</organism>
<reference evidence="1" key="1">
    <citation type="journal article" date="2022" name="Plant J.">
        <title>Strategies of tolerance reflected in two North American maple genomes.</title>
        <authorList>
            <person name="McEvoy S.L."/>
            <person name="Sezen U.U."/>
            <person name="Trouern-Trend A."/>
            <person name="McMahon S.M."/>
            <person name="Schaberg P.G."/>
            <person name="Yang J."/>
            <person name="Wegrzyn J.L."/>
            <person name="Swenson N.G."/>
        </authorList>
    </citation>
    <scope>NUCLEOTIDE SEQUENCE</scope>
    <source>
        <strain evidence="1">91603</strain>
    </source>
</reference>
<dbReference type="AlphaFoldDB" id="A0AAD5IJI8"/>
<evidence type="ECO:0000313" key="2">
    <source>
        <dbReference type="Proteomes" id="UP001064489"/>
    </source>
</evidence>
<accession>A0AAD5IJI8</accession>
<dbReference type="Proteomes" id="UP001064489">
    <property type="component" value="Chromosome 2"/>
</dbReference>
<reference evidence="1" key="2">
    <citation type="submission" date="2023-02" db="EMBL/GenBank/DDBJ databases">
        <authorList>
            <person name="Swenson N.G."/>
            <person name="Wegrzyn J.L."/>
            <person name="Mcevoy S.L."/>
        </authorList>
    </citation>
    <scope>NUCLEOTIDE SEQUENCE</scope>
    <source>
        <strain evidence="1">91603</strain>
        <tissue evidence="1">Leaf</tissue>
    </source>
</reference>
<keyword evidence="2" id="KW-1185">Reference proteome</keyword>
<protein>
    <submittedName>
        <fullName evidence="1">Uncharacterized protein</fullName>
    </submittedName>
</protein>
<comment type="caution">
    <text evidence="1">The sequence shown here is derived from an EMBL/GenBank/DDBJ whole genome shotgun (WGS) entry which is preliminary data.</text>
</comment>
<name>A0AAD5IJI8_ACENE</name>
<sequence>MSCSRAEHKTEYLKPLQLFRETMKRTYYMPSAVFLALSFSDEYVSVGYSDYSYLTADLFGVFPRDETLLDKLVEVVQRLKKDHEWDLEGIIVSNNNSVVPPVNIHNLMEVLCKRENIDSLKYTCWKDDIKAGLRVCFFGVAICF</sequence>
<gene>
    <name evidence="1" type="ORF">LWI28_020556</name>
</gene>
<proteinExistence type="predicted"/>
<evidence type="ECO:0000313" key="1">
    <source>
        <dbReference type="EMBL" id="KAI9161774.1"/>
    </source>
</evidence>
<dbReference type="EMBL" id="JAJSOW010000106">
    <property type="protein sequence ID" value="KAI9161774.1"/>
    <property type="molecule type" value="Genomic_DNA"/>
</dbReference>